<evidence type="ECO:0000313" key="2">
    <source>
        <dbReference type="EMBL" id="MCA9375396.1"/>
    </source>
</evidence>
<dbReference type="EMBL" id="JAGQLM010000167">
    <property type="protein sequence ID" value="MCA9375396.1"/>
    <property type="molecule type" value="Genomic_DNA"/>
</dbReference>
<dbReference type="SUPFAM" id="SSF53041">
    <property type="entry name" value="Resolvase-like"/>
    <property type="match status" value="1"/>
</dbReference>
<dbReference type="PANTHER" id="PTHR30461:SF23">
    <property type="entry name" value="DNA RECOMBINASE-RELATED"/>
    <property type="match status" value="1"/>
</dbReference>
<dbReference type="AlphaFoldDB" id="A0A955HZV7"/>
<protein>
    <submittedName>
        <fullName evidence="2">Recombinase family protein</fullName>
    </submittedName>
</protein>
<dbReference type="GO" id="GO:0000150">
    <property type="term" value="F:DNA strand exchange activity"/>
    <property type="evidence" value="ECO:0007669"/>
    <property type="project" value="InterPro"/>
</dbReference>
<feature type="domain" description="Recombinase" evidence="1">
    <location>
        <begin position="91"/>
        <end position="200"/>
    </location>
</feature>
<dbReference type="Pfam" id="PF00239">
    <property type="entry name" value="Resolvase"/>
    <property type="match status" value="1"/>
</dbReference>
<dbReference type="InterPro" id="IPR025827">
    <property type="entry name" value="Zn_ribbon_recom_dom"/>
</dbReference>
<evidence type="ECO:0000313" key="3">
    <source>
        <dbReference type="Proteomes" id="UP000748332"/>
    </source>
</evidence>
<sequence length="438" mass="51160">MLEKKINALIVYKQDRLSRDMKDFWTMVKIMEDNEIKFLSVTEQFSEGSQKIMGLGMSSTFATFYSAYLSENVKKGQAQKIKNGWWPTFAPVGYENYGEKPKRYIRPVPDTAKLVLLAFQLFASGDYSISSLTETMQKKGLKSTNGNPISRSAVSRMLRNPIYYGEFRWKGELYKGEHEPIISKKLFMTVQELLNIRKVKGTRDRTHNFLLRGHVFCTCGARLVGEVKHKKYKNGTSQQFFYFGCKSTKKSKTCSRTYISMANLETMVAEEFKKIEFTQEFRGDFIKTAKSILSEIRETETDEEKVIKTRIAKIKTRMKNAEDDRMDRIISSDDFTDIYGRMKEELAMAIEDLSNMTEDHTDKVKILNEILTLSENIYESYLKASPTQKKKYLRMFFEGIYVDDRKIVRVEYNPVIADLTRIREVRLSDNWRRDRDSP</sequence>
<organism evidence="2 3">
    <name type="scientific">Candidatus Dojkabacteria bacterium</name>
    <dbReference type="NCBI Taxonomy" id="2099670"/>
    <lineage>
        <taxon>Bacteria</taxon>
        <taxon>Candidatus Dojkabacteria</taxon>
    </lineage>
</organism>
<reference evidence="2" key="1">
    <citation type="submission" date="2020-04" db="EMBL/GenBank/DDBJ databases">
        <authorList>
            <person name="Zhang T."/>
        </authorList>
    </citation>
    <scope>NUCLEOTIDE SEQUENCE</scope>
    <source>
        <strain evidence="2">HKST-UBA16</strain>
    </source>
</reference>
<name>A0A955HZV7_9BACT</name>
<proteinExistence type="predicted"/>
<dbReference type="InterPro" id="IPR036162">
    <property type="entry name" value="Resolvase-like_N_sf"/>
</dbReference>
<dbReference type="PANTHER" id="PTHR30461">
    <property type="entry name" value="DNA-INVERTASE FROM LAMBDOID PROPHAGE"/>
    <property type="match status" value="1"/>
</dbReference>
<reference evidence="2" key="2">
    <citation type="journal article" date="2021" name="Microbiome">
        <title>Successional dynamics and alternative stable states in a saline activated sludge microbial community over 9 years.</title>
        <authorList>
            <person name="Wang Y."/>
            <person name="Ye J."/>
            <person name="Ju F."/>
            <person name="Liu L."/>
            <person name="Boyd J.A."/>
            <person name="Deng Y."/>
            <person name="Parks D.H."/>
            <person name="Jiang X."/>
            <person name="Yin X."/>
            <person name="Woodcroft B.J."/>
            <person name="Tyson G.W."/>
            <person name="Hugenholtz P."/>
            <person name="Polz M.F."/>
            <person name="Zhang T."/>
        </authorList>
    </citation>
    <scope>NUCLEOTIDE SEQUENCE</scope>
    <source>
        <strain evidence="2">HKST-UBA16</strain>
    </source>
</reference>
<dbReference type="Pfam" id="PF13408">
    <property type="entry name" value="Zn_ribbon_recom"/>
    <property type="match status" value="1"/>
</dbReference>
<dbReference type="InterPro" id="IPR006119">
    <property type="entry name" value="Resolv_N"/>
</dbReference>
<comment type="caution">
    <text evidence="2">The sequence shown here is derived from an EMBL/GenBank/DDBJ whole genome shotgun (WGS) entry which is preliminary data.</text>
</comment>
<dbReference type="InterPro" id="IPR038109">
    <property type="entry name" value="DNA_bind_recomb_sf"/>
</dbReference>
<dbReference type="PROSITE" id="PS51737">
    <property type="entry name" value="RECOMBINASE_DNA_BIND"/>
    <property type="match status" value="1"/>
</dbReference>
<dbReference type="InterPro" id="IPR050639">
    <property type="entry name" value="SSR_resolvase"/>
</dbReference>
<dbReference type="InterPro" id="IPR011109">
    <property type="entry name" value="DNA_bind_recombinase_dom"/>
</dbReference>
<gene>
    <name evidence="2" type="ORF">KC622_03635</name>
</gene>
<dbReference type="Proteomes" id="UP000748332">
    <property type="component" value="Unassembled WGS sequence"/>
</dbReference>
<dbReference type="Gene3D" id="3.90.1750.20">
    <property type="entry name" value="Putative Large Serine Recombinase, Chain B, Domain 2"/>
    <property type="match status" value="1"/>
</dbReference>
<accession>A0A955HZV7</accession>
<dbReference type="Pfam" id="PF07508">
    <property type="entry name" value="Recombinase"/>
    <property type="match status" value="1"/>
</dbReference>
<dbReference type="GO" id="GO:0003677">
    <property type="term" value="F:DNA binding"/>
    <property type="evidence" value="ECO:0007669"/>
    <property type="project" value="InterPro"/>
</dbReference>
<evidence type="ECO:0000259" key="1">
    <source>
        <dbReference type="PROSITE" id="PS51737"/>
    </source>
</evidence>
<feature type="non-terminal residue" evidence="2">
    <location>
        <position position="438"/>
    </location>
</feature>
<dbReference type="Gene3D" id="3.40.50.1390">
    <property type="entry name" value="Resolvase, N-terminal catalytic domain"/>
    <property type="match status" value="1"/>
</dbReference>